<feature type="chain" id="PRO_5012760090" description="TonB protein C-terminal" evidence="1">
    <location>
        <begin position="21"/>
        <end position="108"/>
    </location>
</feature>
<evidence type="ECO:0000313" key="2">
    <source>
        <dbReference type="EMBL" id="SNR54122.1"/>
    </source>
</evidence>
<reference evidence="3" key="1">
    <citation type="submission" date="2017-06" db="EMBL/GenBank/DDBJ databases">
        <authorList>
            <person name="Varghese N."/>
            <person name="Submissions S."/>
        </authorList>
    </citation>
    <scope>NUCLEOTIDE SEQUENCE [LARGE SCALE GENOMIC DNA]</scope>
    <source>
        <strain evidence="3">DSM 27993</strain>
    </source>
</reference>
<accession>A0A238X670</accession>
<evidence type="ECO:0008006" key="4">
    <source>
        <dbReference type="Google" id="ProtNLM"/>
    </source>
</evidence>
<keyword evidence="1" id="KW-0732">Signal</keyword>
<proteinExistence type="predicted"/>
<sequence>MNKFKLLAIVLMMGVTSLFASSNINPDISKDEIRKQIIELVQDSSTSLETQTFVKVTFTFNTEGEIVVLKVSSRDKEILTFIRENLNSKKLENPGKVNRHYTMGIDIK</sequence>
<name>A0A238X670_9FLAO</name>
<keyword evidence="3" id="KW-1185">Reference proteome</keyword>
<dbReference type="EMBL" id="FZNX01000002">
    <property type="protein sequence ID" value="SNR54122.1"/>
    <property type="molecule type" value="Genomic_DNA"/>
</dbReference>
<feature type="signal peptide" evidence="1">
    <location>
        <begin position="1"/>
        <end position="20"/>
    </location>
</feature>
<dbReference type="Proteomes" id="UP000198412">
    <property type="component" value="Unassembled WGS sequence"/>
</dbReference>
<protein>
    <recommendedName>
        <fullName evidence="4">TonB protein C-terminal</fullName>
    </recommendedName>
</protein>
<gene>
    <name evidence="2" type="ORF">SAMN04488111_1595</name>
</gene>
<evidence type="ECO:0000313" key="3">
    <source>
        <dbReference type="Proteomes" id="UP000198412"/>
    </source>
</evidence>
<evidence type="ECO:0000256" key="1">
    <source>
        <dbReference type="SAM" id="SignalP"/>
    </source>
</evidence>
<dbReference type="AlphaFoldDB" id="A0A238X670"/>
<dbReference type="OrthoDB" id="1446130at2"/>
<organism evidence="2 3">
    <name type="scientific">Lutibacter flavus</name>
    <dbReference type="NCBI Taxonomy" id="691689"/>
    <lineage>
        <taxon>Bacteria</taxon>
        <taxon>Pseudomonadati</taxon>
        <taxon>Bacteroidota</taxon>
        <taxon>Flavobacteriia</taxon>
        <taxon>Flavobacteriales</taxon>
        <taxon>Flavobacteriaceae</taxon>
        <taxon>Lutibacter</taxon>
    </lineage>
</organism>
<dbReference type="RefSeq" id="WP_089377902.1">
    <property type="nucleotide sequence ID" value="NZ_FZNX01000002.1"/>
</dbReference>